<dbReference type="EMBL" id="JBHTAP010000001">
    <property type="protein sequence ID" value="MFC7234569.1"/>
    <property type="molecule type" value="Genomic_DNA"/>
</dbReference>
<comment type="caution">
    <text evidence="2">The sequence shown here is derived from an EMBL/GenBank/DDBJ whole genome shotgun (WGS) entry which is preliminary data.</text>
</comment>
<gene>
    <name evidence="2" type="ORF">ACFQJ4_04470</name>
</gene>
<evidence type="ECO:0000313" key="3">
    <source>
        <dbReference type="Proteomes" id="UP001596398"/>
    </source>
</evidence>
<protein>
    <submittedName>
        <fullName evidence="2">Uncharacterized protein</fullName>
    </submittedName>
</protein>
<reference evidence="2 3" key="1">
    <citation type="journal article" date="2019" name="Int. J. Syst. Evol. Microbiol.">
        <title>The Global Catalogue of Microorganisms (GCM) 10K type strain sequencing project: providing services to taxonomists for standard genome sequencing and annotation.</title>
        <authorList>
            <consortium name="The Broad Institute Genomics Platform"/>
            <consortium name="The Broad Institute Genome Sequencing Center for Infectious Disease"/>
            <person name="Wu L."/>
            <person name="Ma J."/>
        </authorList>
    </citation>
    <scope>NUCLEOTIDE SEQUENCE [LARGE SCALE GENOMIC DNA]</scope>
    <source>
        <strain evidence="2 3">DT85</strain>
    </source>
</reference>
<dbReference type="PROSITE" id="PS51318">
    <property type="entry name" value="TAT"/>
    <property type="match status" value="1"/>
</dbReference>
<dbReference type="InterPro" id="IPR006311">
    <property type="entry name" value="TAT_signal"/>
</dbReference>
<dbReference type="AlphaFoldDB" id="A0ABD5ZLX2"/>
<evidence type="ECO:0000256" key="1">
    <source>
        <dbReference type="SAM" id="MobiDB-lite"/>
    </source>
</evidence>
<dbReference type="GeneID" id="79266237"/>
<name>A0ABD5ZLX2_9EURY</name>
<sequence>MNDTNTDTDSLVTRRTLVGSAGAVGAALLAGCSSDGGTASGGGDDPTGTGTATATDANGATDDPGTATAGSLSDTGRIDSAEDFETVWNDPETWQGREIRAEGEHSGTTETGYDAFWLVDGDGRTDRLFLLRTYRGFSPGDAMSFGGTVESAETVQDVPVLYVADADVTGGEQFESPGEDGLITNGSQYRYFAENPHKTTDEPVRGRALTDGERRSGYTRAGLVTPEGDLVGAGGATAWLETEESLERGARFDFAGTVERYESSSGRTAMYVADVRVSNVSTPTE</sequence>
<keyword evidence="3" id="KW-1185">Reference proteome</keyword>
<feature type="region of interest" description="Disordered" evidence="1">
    <location>
        <begin position="36"/>
        <end position="79"/>
    </location>
</feature>
<evidence type="ECO:0000313" key="2">
    <source>
        <dbReference type="EMBL" id="MFC7234569.1"/>
    </source>
</evidence>
<accession>A0ABD5ZLX2</accession>
<feature type="compositionally biased region" description="Low complexity" evidence="1">
    <location>
        <begin position="46"/>
        <end position="71"/>
    </location>
</feature>
<dbReference type="Proteomes" id="UP001596398">
    <property type="component" value="Unassembled WGS sequence"/>
</dbReference>
<dbReference type="RefSeq" id="WP_276235575.1">
    <property type="nucleotide sequence ID" value="NZ_CP119802.1"/>
</dbReference>
<organism evidence="2 3">
    <name type="scientific">Halosegnis marinus</name>
    <dbReference type="NCBI Taxonomy" id="3034023"/>
    <lineage>
        <taxon>Archaea</taxon>
        <taxon>Methanobacteriati</taxon>
        <taxon>Methanobacteriota</taxon>
        <taxon>Stenosarchaea group</taxon>
        <taxon>Halobacteria</taxon>
        <taxon>Halobacteriales</taxon>
        <taxon>Natronomonadaceae</taxon>
        <taxon>Halosegnis</taxon>
    </lineage>
</organism>
<proteinExistence type="predicted"/>